<feature type="binding site" evidence="8">
    <location>
        <position position="77"/>
    </location>
    <ligand>
        <name>S-adenosyl-L-methionine</name>
        <dbReference type="ChEBI" id="CHEBI:59789"/>
    </ligand>
</feature>
<feature type="binding site" evidence="8">
    <location>
        <position position="47"/>
    </location>
    <ligand>
        <name>Mg(2+)</name>
        <dbReference type="ChEBI" id="CHEBI:18420"/>
    </ligand>
</feature>
<reference evidence="10 11" key="1">
    <citation type="journal article" date="2015" name="Genome Announc.">
        <title>Genome Sequences of Oblitimonas alkaliphila gen. nov. sp. nov. (Proposed), a Novel Bacterium of the Pseudomonadaceae Family.</title>
        <authorList>
            <person name="Lauer A.C."/>
            <person name="Nicholson A.C."/>
            <person name="Humrighouse B.W."/>
            <person name="Emery B."/>
            <person name="Drobish A."/>
            <person name="Juieng P."/>
            <person name="Loparev V."/>
            <person name="McQuiston J.R."/>
        </authorList>
    </citation>
    <scope>NUCLEOTIDE SEQUENCE [LARGE SCALE GENOMIC DNA]</scope>
    <source>
        <strain evidence="10 11">E5571</strain>
    </source>
</reference>
<keyword evidence="8" id="KW-0671">Queuosine biosynthesis</keyword>
<evidence type="ECO:0000256" key="8">
    <source>
        <dbReference type="HAMAP-Rule" id="MF_00917"/>
    </source>
</evidence>
<keyword evidence="7 8" id="KW-0456">Lyase</keyword>
<name>A0A0K1XGQ8_9GAMM</name>
<feature type="binding site" evidence="8">
    <location>
        <begin position="44"/>
        <end position="46"/>
    </location>
    <ligand>
        <name>S-adenosyl-L-methionine</name>
        <dbReference type="ChEBI" id="CHEBI:59789"/>
    </ligand>
</feature>
<comment type="similarity">
    <text evidence="8">Belongs to the radical SAM superfamily. 7-carboxy-7-deazaguanine synthase family.</text>
</comment>
<accession>A0A0K1XGQ8</accession>
<evidence type="ECO:0000259" key="9">
    <source>
        <dbReference type="PROSITE" id="PS51918"/>
    </source>
</evidence>
<dbReference type="GO" id="GO:0051539">
    <property type="term" value="F:4 iron, 4 sulfur cluster binding"/>
    <property type="evidence" value="ECO:0007669"/>
    <property type="project" value="UniProtKB-UniRule"/>
</dbReference>
<dbReference type="PANTHER" id="PTHR42836">
    <property type="entry name" value="7-CARBOXY-7-DEAZAGUANINE SYNTHASE"/>
    <property type="match status" value="1"/>
</dbReference>
<evidence type="ECO:0000256" key="6">
    <source>
        <dbReference type="ARBA" id="ARBA00023014"/>
    </source>
</evidence>
<comment type="function">
    <text evidence="8">Catalyzes the complex heterocyclic radical-mediated conversion of 6-carboxy-5,6,7,8-tetrahydropterin (CPH4) to 7-carboxy-7-deazaguanine (CDG), a step common to the biosynthetic pathways of all 7-deazapurine-containing compounds.</text>
</comment>
<evidence type="ECO:0000256" key="3">
    <source>
        <dbReference type="ARBA" id="ARBA00022723"/>
    </source>
</evidence>
<evidence type="ECO:0000313" key="10">
    <source>
        <dbReference type="EMBL" id="AKX60363.1"/>
    </source>
</evidence>
<comment type="caution">
    <text evidence="8">Lacks conserved residue(s) required for the propagation of feature annotation.</text>
</comment>
<dbReference type="PATRIC" id="fig|1698449.3.peg.2172"/>
<feature type="binding site" evidence="8">
    <location>
        <position position="75"/>
    </location>
    <ligand>
        <name>substrate</name>
    </ligand>
</feature>
<dbReference type="HAMAP" id="MF_00917">
    <property type="entry name" value="QueE"/>
    <property type="match status" value="1"/>
</dbReference>
<evidence type="ECO:0000313" key="11">
    <source>
        <dbReference type="Proteomes" id="UP000063953"/>
    </source>
</evidence>
<dbReference type="RefSeq" id="WP_053101663.1">
    <property type="nucleotide sequence ID" value="NZ_CP012365.1"/>
</dbReference>
<evidence type="ECO:0000256" key="4">
    <source>
        <dbReference type="ARBA" id="ARBA00022842"/>
    </source>
</evidence>
<feature type="binding site" evidence="8">
    <location>
        <position position="34"/>
    </location>
    <ligand>
        <name>substrate</name>
    </ligand>
</feature>
<dbReference type="GO" id="GO:0000287">
    <property type="term" value="F:magnesium ion binding"/>
    <property type="evidence" value="ECO:0007669"/>
    <property type="project" value="UniProtKB-UniRule"/>
</dbReference>
<protein>
    <recommendedName>
        <fullName evidence="8">7-carboxy-7-deazaguanine synthase</fullName>
        <shortName evidence="8">CDG synthase</shortName>
        <ecNumber evidence="8">4.3.99.3</ecNumber>
    </recommendedName>
    <alternativeName>
        <fullName evidence="8">Queuosine biosynthesis protein QueE</fullName>
    </alternativeName>
</protein>
<dbReference type="PIRSF" id="PIRSF000370">
    <property type="entry name" value="QueE"/>
    <property type="match status" value="1"/>
</dbReference>
<feature type="binding site" evidence="8">
    <location>
        <position position="42"/>
    </location>
    <ligand>
        <name>[4Fe-4S] cluster</name>
        <dbReference type="ChEBI" id="CHEBI:49883"/>
        <note>4Fe-4S-S-AdoMet</note>
    </ligand>
</feature>
<dbReference type="GO" id="GO:0008616">
    <property type="term" value="P:tRNA queuosine(34) biosynthetic process"/>
    <property type="evidence" value="ECO:0007669"/>
    <property type="project" value="UniProtKB-UniRule"/>
</dbReference>
<feature type="binding site" evidence="8">
    <location>
        <begin position="119"/>
        <end position="121"/>
    </location>
    <ligand>
        <name>S-adenosyl-L-methionine</name>
        <dbReference type="ChEBI" id="CHEBI:59789"/>
    </ligand>
</feature>
<dbReference type="Gene3D" id="3.20.20.70">
    <property type="entry name" value="Aldolase class I"/>
    <property type="match status" value="1"/>
</dbReference>
<keyword evidence="5 8" id="KW-0408">Iron</keyword>
<dbReference type="GO" id="GO:1904047">
    <property type="term" value="F:S-adenosyl-L-methionine binding"/>
    <property type="evidence" value="ECO:0007669"/>
    <property type="project" value="UniProtKB-UniRule"/>
</dbReference>
<comment type="cofactor">
    <cofactor evidence="8">
        <name>Mg(2+)</name>
        <dbReference type="ChEBI" id="CHEBI:18420"/>
    </cofactor>
</comment>
<organism evidence="10 11">
    <name type="scientific">Thiopseudomonas alkaliphila</name>
    <dbReference type="NCBI Taxonomy" id="1697053"/>
    <lineage>
        <taxon>Bacteria</taxon>
        <taxon>Pseudomonadati</taxon>
        <taxon>Pseudomonadota</taxon>
        <taxon>Gammaproteobacteria</taxon>
        <taxon>Pseudomonadales</taxon>
        <taxon>Pseudomonadaceae</taxon>
        <taxon>Thiopseudomonas</taxon>
    </lineage>
</organism>
<evidence type="ECO:0000256" key="5">
    <source>
        <dbReference type="ARBA" id="ARBA00023004"/>
    </source>
</evidence>
<dbReference type="GO" id="GO:0016840">
    <property type="term" value="F:carbon-nitrogen lyase activity"/>
    <property type="evidence" value="ECO:0007669"/>
    <property type="project" value="UniProtKB-UniRule"/>
</dbReference>
<keyword evidence="4 8" id="KW-0460">Magnesium</keyword>
<gene>
    <name evidence="8" type="primary">queE</name>
    <name evidence="10" type="ORF">AKN88_10790</name>
</gene>
<dbReference type="SFLD" id="SFLDS00029">
    <property type="entry name" value="Radical_SAM"/>
    <property type="match status" value="1"/>
</dbReference>
<dbReference type="UniPathway" id="UPA00391"/>
<keyword evidence="11" id="KW-1185">Reference proteome</keyword>
<feature type="binding site" evidence="8">
    <location>
        <position position="38"/>
    </location>
    <ligand>
        <name>[4Fe-4S] cluster</name>
        <dbReference type="ChEBI" id="CHEBI:49883"/>
        <note>4Fe-4S-S-AdoMet</note>
    </ligand>
</feature>
<dbReference type="Proteomes" id="UP000063953">
    <property type="component" value="Chromosome"/>
</dbReference>
<keyword evidence="3 8" id="KW-0479">Metal-binding</keyword>
<evidence type="ECO:0000256" key="7">
    <source>
        <dbReference type="ARBA" id="ARBA00023239"/>
    </source>
</evidence>
<comment type="catalytic activity">
    <reaction evidence="8">
        <text>6-carboxy-5,6,7,8-tetrahydropterin + H(+) = 7-carboxy-7-carbaguanine + NH4(+)</text>
        <dbReference type="Rhea" id="RHEA:27974"/>
        <dbReference type="ChEBI" id="CHEBI:15378"/>
        <dbReference type="ChEBI" id="CHEBI:28938"/>
        <dbReference type="ChEBI" id="CHEBI:61032"/>
        <dbReference type="ChEBI" id="CHEBI:61036"/>
        <dbReference type="EC" id="4.3.99.3"/>
    </reaction>
</comment>
<evidence type="ECO:0000256" key="2">
    <source>
        <dbReference type="ARBA" id="ARBA00022691"/>
    </source>
</evidence>
<dbReference type="PANTHER" id="PTHR42836:SF1">
    <property type="entry name" value="7-CARBOXY-7-DEAZAGUANINE SYNTHASE"/>
    <property type="match status" value="1"/>
</dbReference>
<dbReference type="Pfam" id="PF04055">
    <property type="entry name" value="Radical_SAM"/>
    <property type="match status" value="1"/>
</dbReference>
<dbReference type="EC" id="4.3.99.3" evidence="8"/>
<evidence type="ECO:0000256" key="1">
    <source>
        <dbReference type="ARBA" id="ARBA00022485"/>
    </source>
</evidence>
<comment type="cofactor">
    <cofactor evidence="8">
        <name>S-adenosyl-L-methionine</name>
        <dbReference type="ChEBI" id="CHEBI:59789"/>
    </cofactor>
    <text evidence="8">Binds 1 S-adenosyl-L-methionine per subunit.</text>
</comment>
<dbReference type="InterPro" id="IPR058240">
    <property type="entry name" value="rSAM_sf"/>
</dbReference>
<sequence>MIKLATEPQFNIVEIFQSLQGEGYNTGMDAIFIRFGKCNLACPWCDTDYLSYSTLSLSEILKQVEALNATNIIITGGEPSVVPEIDLLLKQLKQRGYFLTIETNGLQPVPSEIDFISASPKALYAKKYHSQMLTQADEVRIVVDGDVFDFCQFIEQHLPAKHYYLSPCEQITVSSSKTSSPSFTLLETLQLLGRLNQRAQGQPHWQLSLQTHKLLGIR</sequence>
<dbReference type="CDD" id="cd01335">
    <property type="entry name" value="Radical_SAM"/>
    <property type="match status" value="1"/>
</dbReference>
<keyword evidence="6 8" id="KW-0411">Iron-sulfur</keyword>
<feature type="binding site" evidence="8">
    <location>
        <position position="45"/>
    </location>
    <ligand>
        <name>[4Fe-4S] cluster</name>
        <dbReference type="ChEBI" id="CHEBI:49883"/>
        <note>4Fe-4S-S-AdoMet</note>
    </ligand>
</feature>
<feature type="binding site" evidence="8">
    <location>
        <begin position="19"/>
        <end position="21"/>
    </location>
    <ligand>
        <name>substrate</name>
    </ligand>
</feature>
<comment type="subunit">
    <text evidence="8">Homodimer.</text>
</comment>
<comment type="pathway">
    <text evidence="8">Purine metabolism; 7-cyano-7-deazaguanine biosynthesis.</text>
</comment>
<dbReference type="InterPro" id="IPR007197">
    <property type="entry name" value="rSAM"/>
</dbReference>
<dbReference type="STRING" id="1697053.AKN87_01125"/>
<dbReference type="PROSITE" id="PS51918">
    <property type="entry name" value="RADICAL_SAM"/>
    <property type="match status" value="1"/>
</dbReference>
<dbReference type="SUPFAM" id="SSF102114">
    <property type="entry name" value="Radical SAM enzymes"/>
    <property type="match status" value="1"/>
</dbReference>
<proteinExistence type="inferred from homology"/>
<dbReference type="EMBL" id="CP012365">
    <property type="protein sequence ID" value="AKX60363.1"/>
    <property type="molecule type" value="Genomic_DNA"/>
</dbReference>
<keyword evidence="2 8" id="KW-0949">S-adenosyl-L-methionine</keyword>
<dbReference type="AlphaFoldDB" id="A0A0K1XGQ8"/>
<dbReference type="InterPro" id="IPR024924">
    <property type="entry name" value="7-CO-7-deazaguanine_synth-like"/>
</dbReference>
<comment type="cofactor">
    <cofactor evidence="8">
        <name>[4Fe-4S] cluster</name>
        <dbReference type="ChEBI" id="CHEBI:49883"/>
    </cofactor>
    <text evidence="8">Binds 1 [4Fe-4S] cluster. The cluster is coordinated with 3 cysteines and an exchangeable S-adenosyl-L-methionine.</text>
</comment>
<dbReference type="InterPro" id="IPR013785">
    <property type="entry name" value="Aldolase_TIM"/>
</dbReference>
<keyword evidence="1 8" id="KW-0004">4Fe-4S</keyword>
<feature type="domain" description="Radical SAM core" evidence="9">
    <location>
        <begin position="25"/>
        <end position="218"/>
    </location>
</feature>